<evidence type="ECO:0000313" key="1">
    <source>
        <dbReference type="EMBL" id="KAK1146794.1"/>
    </source>
</evidence>
<dbReference type="EMBL" id="JAOPJF010000015">
    <property type="protein sequence ID" value="KAK1146794.1"/>
    <property type="molecule type" value="Genomic_DNA"/>
</dbReference>
<dbReference type="Proteomes" id="UP001177260">
    <property type="component" value="Unassembled WGS sequence"/>
</dbReference>
<comment type="caution">
    <text evidence="1">The sequence shown here is derived from an EMBL/GenBank/DDBJ whole genome shotgun (WGS) entry which is preliminary data.</text>
</comment>
<accession>A0ACC3B8W0</accession>
<sequence>MHLDHKIPWNTAASHFKYVQSNPHITPHKTDLFARDLPSQSNDLNHFRRVLIATIREFALTQERKAPAVAGIPDSVPLFSETLLSYPESKYGLGPHETNSALHNPLSDQHRRIDYWIQSAADPNDLNHLSYGTGDADLADAVKMLIITVAECDPVASQEAKEALLRLIRHPRVPLGDLWSLHWGHSFGVDHVAHRALEMYISLNIFAALFEKKPPTPGEGPLFGSTTFQRYLNDAVANYDYPAQNIPHRAFWQSMGVSVEGTVGGGDVSRIDPLGAHSADDTRSKLKDYLKLCFAILYVFDVYQRELLGDDAAVDKEWSYMITGTMMWWGCDYDWESVEFVQKEKPAN</sequence>
<gene>
    <name evidence="1" type="ORF">N8T08_002555</name>
</gene>
<reference evidence="1 2" key="1">
    <citation type="journal article" date="2023" name="ACS Omega">
        <title>Identification of the Neoaspergillic Acid Biosynthesis Gene Cluster by Establishing an In Vitro CRISPR-Ribonucleoprotein Genetic System in Aspergillus melleus.</title>
        <authorList>
            <person name="Yuan B."/>
            <person name="Grau M.F."/>
            <person name="Murata R.M."/>
            <person name="Torok T."/>
            <person name="Venkateswaran K."/>
            <person name="Stajich J.E."/>
            <person name="Wang C.C.C."/>
        </authorList>
    </citation>
    <scope>NUCLEOTIDE SEQUENCE [LARGE SCALE GENOMIC DNA]</scope>
    <source>
        <strain evidence="1 2">IMV 1140</strain>
    </source>
</reference>
<protein>
    <submittedName>
        <fullName evidence="1">Uncharacterized protein</fullName>
    </submittedName>
</protein>
<proteinExistence type="predicted"/>
<name>A0ACC3B8W0_9EURO</name>
<evidence type="ECO:0000313" key="2">
    <source>
        <dbReference type="Proteomes" id="UP001177260"/>
    </source>
</evidence>
<keyword evidence="2" id="KW-1185">Reference proteome</keyword>
<organism evidence="1 2">
    <name type="scientific">Aspergillus melleus</name>
    <dbReference type="NCBI Taxonomy" id="138277"/>
    <lineage>
        <taxon>Eukaryota</taxon>
        <taxon>Fungi</taxon>
        <taxon>Dikarya</taxon>
        <taxon>Ascomycota</taxon>
        <taxon>Pezizomycotina</taxon>
        <taxon>Eurotiomycetes</taxon>
        <taxon>Eurotiomycetidae</taxon>
        <taxon>Eurotiales</taxon>
        <taxon>Aspergillaceae</taxon>
        <taxon>Aspergillus</taxon>
        <taxon>Aspergillus subgen. Circumdati</taxon>
    </lineage>
</organism>